<dbReference type="SMART" id="SM00225">
    <property type="entry name" value="BTB"/>
    <property type="match status" value="1"/>
</dbReference>
<dbReference type="AlphaFoldDB" id="A0AAD8ST48"/>
<dbReference type="Gene3D" id="3.30.710.10">
    <property type="entry name" value="Potassium Channel Kv1.1, Chain A"/>
    <property type="match status" value="1"/>
</dbReference>
<dbReference type="CDD" id="cd18280">
    <property type="entry name" value="BTB_POZ_BPM_plant"/>
    <property type="match status" value="1"/>
</dbReference>
<dbReference type="Pfam" id="PF22486">
    <property type="entry name" value="MATH_2"/>
    <property type="match status" value="1"/>
</dbReference>
<dbReference type="Proteomes" id="UP001231189">
    <property type="component" value="Unassembled WGS sequence"/>
</dbReference>
<dbReference type="PROSITE" id="PS50097">
    <property type="entry name" value="BTB"/>
    <property type="match status" value="1"/>
</dbReference>
<dbReference type="InterPro" id="IPR011333">
    <property type="entry name" value="SKP1/BTB/POZ_sf"/>
</dbReference>
<dbReference type="InterPro" id="IPR002083">
    <property type="entry name" value="MATH/TRAF_dom"/>
</dbReference>
<sequence>MSILLSASTCTVESEQGEHLFKILDHSLHRGMGVGHYIQSSCFAVGGHDWCIRYYPDGRDGPTEDNKDAITLVLELVEMDPNEDQARVSCTISFFDWRTKRFSSLVAFTEKFSNSDCLVSRTIDRATVEASDYVVDDRLTLKCTMTVIKDPYVMEDHIEVPPSDITEQLGKLLDAKEGADVTFEVQGEELPAHKLVLAMRSPVFKALLYGPMKEKDSNRVIIDDMQPAIFKVLLHFIYTDSLPPKMDDDLEGDDKKEVTRHLLVAADRYAMERLKLMCENILCKDLDAESVATVLALADQHSCSGLKDACIRFIASCTKIDDVVASRGYIQLKRSCPDSVMEMWEKACKLRKI</sequence>
<dbReference type="InterPro" id="IPR008974">
    <property type="entry name" value="TRAF-like"/>
</dbReference>
<comment type="pathway">
    <text evidence="1">Protein modification; protein ubiquitination.</text>
</comment>
<reference evidence="5" key="1">
    <citation type="submission" date="2023-07" db="EMBL/GenBank/DDBJ databases">
        <title>A chromosome-level genome assembly of Lolium multiflorum.</title>
        <authorList>
            <person name="Chen Y."/>
            <person name="Copetti D."/>
            <person name="Kolliker R."/>
            <person name="Studer B."/>
        </authorList>
    </citation>
    <scope>NUCLEOTIDE SEQUENCE</scope>
    <source>
        <strain evidence="5">02402/16</strain>
        <tissue evidence="5">Leaf</tissue>
    </source>
</reference>
<evidence type="ECO:0000313" key="6">
    <source>
        <dbReference type="Proteomes" id="UP001231189"/>
    </source>
</evidence>
<feature type="domain" description="MATH" evidence="4">
    <location>
        <begin position="16"/>
        <end position="145"/>
    </location>
</feature>
<dbReference type="PROSITE" id="PS50144">
    <property type="entry name" value="MATH"/>
    <property type="match status" value="1"/>
</dbReference>
<evidence type="ECO:0000256" key="1">
    <source>
        <dbReference type="ARBA" id="ARBA00004906"/>
    </source>
</evidence>
<comment type="caution">
    <text evidence="5">The sequence shown here is derived from an EMBL/GenBank/DDBJ whole genome shotgun (WGS) entry which is preliminary data.</text>
</comment>
<dbReference type="InterPro" id="IPR000210">
    <property type="entry name" value="BTB/POZ_dom"/>
</dbReference>
<dbReference type="SUPFAM" id="SSF54695">
    <property type="entry name" value="POZ domain"/>
    <property type="match status" value="1"/>
</dbReference>
<keyword evidence="6" id="KW-1185">Reference proteome</keyword>
<protein>
    <submittedName>
        <fullName evidence="5">Uncharacterized protein</fullName>
    </submittedName>
</protein>
<evidence type="ECO:0000313" key="5">
    <source>
        <dbReference type="EMBL" id="KAK1662958.1"/>
    </source>
</evidence>
<dbReference type="InterPro" id="IPR056423">
    <property type="entry name" value="BACK_BPM_SPOP"/>
</dbReference>
<dbReference type="PANTHER" id="PTHR26379">
    <property type="entry name" value="BTB/POZ AND MATH DOMAIN-CONTAINING PROTEIN 1"/>
    <property type="match status" value="1"/>
</dbReference>
<name>A0AAD8ST48_LOLMU</name>
<dbReference type="Gene3D" id="2.60.210.10">
    <property type="entry name" value="Apoptosis, Tumor Necrosis Factor Receptor Associated Protein 2, Chain A"/>
    <property type="match status" value="1"/>
</dbReference>
<gene>
    <name evidence="5" type="ORF">QYE76_051117</name>
</gene>
<dbReference type="CDD" id="cd00121">
    <property type="entry name" value="MATH"/>
    <property type="match status" value="1"/>
</dbReference>
<dbReference type="InterPro" id="IPR045005">
    <property type="entry name" value="BPM1-6"/>
</dbReference>
<organism evidence="5 6">
    <name type="scientific">Lolium multiflorum</name>
    <name type="common">Italian ryegrass</name>
    <name type="synonym">Lolium perenne subsp. multiflorum</name>
    <dbReference type="NCBI Taxonomy" id="4521"/>
    <lineage>
        <taxon>Eukaryota</taxon>
        <taxon>Viridiplantae</taxon>
        <taxon>Streptophyta</taxon>
        <taxon>Embryophyta</taxon>
        <taxon>Tracheophyta</taxon>
        <taxon>Spermatophyta</taxon>
        <taxon>Magnoliopsida</taxon>
        <taxon>Liliopsida</taxon>
        <taxon>Poales</taxon>
        <taxon>Poaceae</taxon>
        <taxon>BOP clade</taxon>
        <taxon>Pooideae</taxon>
        <taxon>Poodae</taxon>
        <taxon>Poeae</taxon>
        <taxon>Poeae Chloroplast Group 2 (Poeae type)</taxon>
        <taxon>Loliodinae</taxon>
        <taxon>Loliinae</taxon>
        <taxon>Lolium</taxon>
    </lineage>
</organism>
<comment type="similarity">
    <text evidence="2">Belongs to the Tdpoz family.</text>
</comment>
<dbReference type="Pfam" id="PF24570">
    <property type="entry name" value="BACK_BPM_SPOP"/>
    <property type="match status" value="1"/>
</dbReference>
<evidence type="ECO:0000259" key="3">
    <source>
        <dbReference type="PROSITE" id="PS50097"/>
    </source>
</evidence>
<dbReference type="GO" id="GO:0016567">
    <property type="term" value="P:protein ubiquitination"/>
    <property type="evidence" value="ECO:0007669"/>
    <property type="project" value="InterPro"/>
</dbReference>
<accession>A0AAD8ST48</accession>
<feature type="domain" description="BTB" evidence="3">
    <location>
        <begin position="179"/>
        <end position="246"/>
    </location>
</feature>
<dbReference type="EMBL" id="JAUUTY010000003">
    <property type="protein sequence ID" value="KAK1662958.1"/>
    <property type="molecule type" value="Genomic_DNA"/>
</dbReference>
<evidence type="ECO:0000259" key="4">
    <source>
        <dbReference type="PROSITE" id="PS50144"/>
    </source>
</evidence>
<dbReference type="PANTHER" id="PTHR26379:SF428">
    <property type="entry name" value="GENOME ASSEMBLY, CHROMOSOME: II"/>
    <property type="match status" value="1"/>
</dbReference>
<dbReference type="Pfam" id="PF00651">
    <property type="entry name" value="BTB"/>
    <property type="match status" value="1"/>
</dbReference>
<dbReference type="Gene3D" id="1.25.40.420">
    <property type="match status" value="1"/>
</dbReference>
<evidence type="ECO:0000256" key="2">
    <source>
        <dbReference type="ARBA" id="ARBA00010846"/>
    </source>
</evidence>
<dbReference type="SUPFAM" id="SSF49599">
    <property type="entry name" value="TRAF domain-like"/>
    <property type="match status" value="1"/>
</dbReference>
<proteinExistence type="inferred from homology"/>